<dbReference type="PROSITE" id="PS51257">
    <property type="entry name" value="PROKAR_LIPOPROTEIN"/>
    <property type="match status" value="1"/>
</dbReference>
<dbReference type="AlphaFoldDB" id="A0A382CLZ8"/>
<accession>A0A382CLZ8</accession>
<sequence>MSIKQIVLLFTLVISFISCADDDENQTVLNIIQEQNTRITALESLIRAQQGETT</sequence>
<dbReference type="EMBL" id="UINC01035150">
    <property type="protein sequence ID" value="SVB27105.1"/>
    <property type="molecule type" value="Genomic_DNA"/>
</dbReference>
<protein>
    <submittedName>
        <fullName evidence="1">Uncharacterized protein</fullName>
    </submittedName>
</protein>
<evidence type="ECO:0000313" key="1">
    <source>
        <dbReference type="EMBL" id="SVB27105.1"/>
    </source>
</evidence>
<organism evidence="1">
    <name type="scientific">marine metagenome</name>
    <dbReference type="NCBI Taxonomy" id="408172"/>
    <lineage>
        <taxon>unclassified sequences</taxon>
        <taxon>metagenomes</taxon>
        <taxon>ecological metagenomes</taxon>
    </lineage>
</organism>
<gene>
    <name evidence="1" type="ORF">METZ01_LOCUS179959</name>
</gene>
<proteinExistence type="predicted"/>
<reference evidence="1" key="1">
    <citation type="submission" date="2018-05" db="EMBL/GenBank/DDBJ databases">
        <authorList>
            <person name="Lanie J.A."/>
            <person name="Ng W.-L."/>
            <person name="Kazmierczak K.M."/>
            <person name="Andrzejewski T.M."/>
            <person name="Davidsen T.M."/>
            <person name="Wayne K.J."/>
            <person name="Tettelin H."/>
            <person name="Glass J.I."/>
            <person name="Rusch D."/>
            <person name="Podicherti R."/>
            <person name="Tsui H.-C.T."/>
            <person name="Winkler M.E."/>
        </authorList>
    </citation>
    <scope>NUCLEOTIDE SEQUENCE</scope>
</reference>
<name>A0A382CLZ8_9ZZZZ</name>
<feature type="non-terminal residue" evidence="1">
    <location>
        <position position="54"/>
    </location>
</feature>